<dbReference type="InterPro" id="IPR036511">
    <property type="entry name" value="TGT-like_sf"/>
</dbReference>
<dbReference type="NCBIfam" id="TIGR00449">
    <property type="entry name" value="tgt_general"/>
    <property type="match status" value="1"/>
</dbReference>
<dbReference type="InterPro" id="IPR002616">
    <property type="entry name" value="tRNA_ribo_trans-like"/>
</dbReference>
<dbReference type="VEuPathDB" id="VectorBase:BGLB019462"/>
<keyword evidence="2 5" id="KW-0819">tRNA processing</keyword>
<comment type="similarity">
    <text evidence="5">Belongs to the queuine tRNA-ribosyltransferase family. QTRT2 subfamily.</text>
</comment>
<dbReference type="GO" id="GO:0006400">
    <property type="term" value="P:tRNA modification"/>
    <property type="evidence" value="ECO:0007669"/>
    <property type="project" value="InterPro"/>
</dbReference>
<feature type="domain" description="tRNA-guanine(15) transglycosylase-like" evidence="6">
    <location>
        <begin position="59"/>
        <end position="448"/>
    </location>
</feature>
<feature type="binding site" evidence="5">
    <location>
        <position position="389"/>
    </location>
    <ligand>
        <name>Zn(2+)</name>
        <dbReference type="ChEBI" id="CHEBI:29105"/>
    </ligand>
</feature>
<dbReference type="PANTHER" id="PTHR46064:SF1">
    <property type="entry name" value="QUEUINE TRNA-RIBOSYLTRANSFERASE ACCESSORY SUBUNIT 2"/>
    <property type="match status" value="1"/>
</dbReference>
<dbReference type="AlphaFoldDB" id="A0A2C9KGL2"/>
<dbReference type="PANTHER" id="PTHR46064">
    <property type="entry name" value="QUEUINE TRNA-RIBOSYLTRANSFERASE ACCESSORY SUBUNIT 2"/>
    <property type="match status" value="1"/>
</dbReference>
<keyword evidence="1 5" id="KW-0963">Cytoplasm</keyword>
<evidence type="ECO:0000256" key="2">
    <source>
        <dbReference type="ARBA" id="ARBA00022694"/>
    </source>
</evidence>
<comment type="subcellular location">
    <subcellularLocation>
        <location evidence="5">Cytoplasm</location>
    </subcellularLocation>
</comment>
<sequence>MIESIPLSHLSLRPVTDLDFYCLLDGSIIYINIIPTHSVIVCLGSIKMKFIIEKTLATGGRLGIISQANRQGNVTLETPMCTLFTKGGSAPHLSIDMLRRVAHVPEVAVMSLGALADHHETVAEFGKGLREFTAMSNPVIFTTLHDASAAISPGKNDNSGVAVWGKGGKIKLDTSLFMKIQESFCPDWFQAMSDGDTDVSCGNKRLVKSVDRTLDFLDEIVEAKNKSEVLSKSSLIGVIEGGFSETQRKRSAAETVARPVDGFLIEGFEKGNRDVDLFSLPDFTKILSFTLEQLPTDKPRIMETVWSPLQVIKAFKLGVDVFSSAYPHILTEKGLALVSDYSLPPLSQPAKLELQTANAKNEETNGLYIDLHNSRYSEDFGSILPGCSCYACTNFTRAYIHHLLKTKELLAFVLLTMHNFHQYFEFFQHLRLSLKSDRLNELEDYLSQQLNSGLDR</sequence>
<gene>
    <name evidence="7" type="primary">106067111</name>
</gene>
<evidence type="ECO:0000256" key="3">
    <source>
        <dbReference type="ARBA" id="ARBA00022723"/>
    </source>
</evidence>
<feature type="binding site" evidence="5">
    <location>
        <position position="418"/>
    </location>
    <ligand>
        <name>Zn(2+)</name>
        <dbReference type="ChEBI" id="CHEBI:29105"/>
    </ligand>
</feature>
<dbReference type="Proteomes" id="UP000076420">
    <property type="component" value="Unassembled WGS sequence"/>
</dbReference>
<organism evidence="7 8">
    <name type="scientific">Biomphalaria glabrata</name>
    <name type="common">Bloodfluke planorb</name>
    <name type="synonym">Freshwater snail</name>
    <dbReference type="NCBI Taxonomy" id="6526"/>
    <lineage>
        <taxon>Eukaryota</taxon>
        <taxon>Metazoa</taxon>
        <taxon>Spiralia</taxon>
        <taxon>Lophotrochozoa</taxon>
        <taxon>Mollusca</taxon>
        <taxon>Gastropoda</taxon>
        <taxon>Heterobranchia</taxon>
        <taxon>Euthyneura</taxon>
        <taxon>Panpulmonata</taxon>
        <taxon>Hygrophila</taxon>
        <taxon>Lymnaeoidea</taxon>
        <taxon>Planorbidae</taxon>
        <taxon>Biomphalaria</taxon>
    </lineage>
</organism>
<evidence type="ECO:0000256" key="5">
    <source>
        <dbReference type="HAMAP-Rule" id="MF_03043"/>
    </source>
</evidence>
<dbReference type="VEuPathDB" id="VectorBase:BGLAX_048637"/>
<dbReference type="Pfam" id="PF01702">
    <property type="entry name" value="TGT"/>
    <property type="match status" value="1"/>
</dbReference>
<keyword evidence="3 5" id="KW-0479">Metal-binding</keyword>
<reference evidence="7" key="1">
    <citation type="submission" date="2020-05" db="UniProtKB">
        <authorList>
            <consortium name="EnsemblMetazoa"/>
        </authorList>
    </citation>
    <scope>IDENTIFICATION</scope>
    <source>
        <strain evidence="7">BB02</strain>
    </source>
</reference>
<dbReference type="SUPFAM" id="SSF51713">
    <property type="entry name" value="tRNA-guanine transglycosylase"/>
    <property type="match status" value="1"/>
</dbReference>
<dbReference type="GO" id="GO:0046872">
    <property type="term" value="F:metal ion binding"/>
    <property type="evidence" value="ECO:0007669"/>
    <property type="project" value="UniProtKB-KW"/>
</dbReference>
<proteinExistence type="inferred from homology"/>
<dbReference type="HAMAP" id="MF_03043">
    <property type="entry name" value="QTRT2"/>
    <property type="match status" value="1"/>
</dbReference>
<comment type="cofactor">
    <cofactor evidence="5">
        <name>Zn(2+)</name>
        <dbReference type="ChEBI" id="CHEBI:29105"/>
    </cofactor>
    <text evidence="5">Binds 1 zinc ion per subunit.</text>
</comment>
<dbReference type="GO" id="GO:0005737">
    <property type="term" value="C:cytoplasm"/>
    <property type="evidence" value="ECO:0007669"/>
    <property type="project" value="UniProtKB-SubCell"/>
</dbReference>
<dbReference type="Gene3D" id="3.20.20.105">
    <property type="entry name" value="Queuine tRNA-ribosyltransferase-like"/>
    <property type="match status" value="1"/>
</dbReference>
<dbReference type="GO" id="GO:0008479">
    <property type="term" value="F:tRNA-guanosine(34) queuine transglycosylase activity"/>
    <property type="evidence" value="ECO:0007669"/>
    <property type="project" value="UniProtKB-UniRule"/>
</dbReference>
<dbReference type="OrthoDB" id="27601at2759"/>
<evidence type="ECO:0000256" key="1">
    <source>
        <dbReference type="ARBA" id="ARBA00022490"/>
    </source>
</evidence>
<comment type="subunit">
    <text evidence="5">Heterodimer of a catalytic subunit and an accessory subunit.</text>
</comment>
<evidence type="ECO:0000256" key="4">
    <source>
        <dbReference type="ARBA" id="ARBA00022833"/>
    </source>
</evidence>
<evidence type="ECO:0000259" key="6">
    <source>
        <dbReference type="Pfam" id="PF01702"/>
    </source>
</evidence>
<comment type="function">
    <text evidence="5">Non-catalytic subunit of the queuine tRNA-ribosyltransferase (TGT) that catalyzes the base-exchange of a guanine (G) residue with queuine (Q) at position 34 (anticodon wobble position) in tRNAs with GU(N) anticodons (tRNA-Asp, -Asn, -His and -Tyr), resulting in the hypermodified nucleoside queuosine (7-(((4,5-cis-dihydroxy-2-cyclopenten-1-yl)amino)methyl)-7-deazaguanosine).</text>
</comment>
<dbReference type="EnsemblMetazoa" id="BGLB019462-RA">
    <property type="protein sequence ID" value="BGLB019462-PA"/>
    <property type="gene ID" value="BGLB019462"/>
</dbReference>
<dbReference type="InterPro" id="IPR028592">
    <property type="entry name" value="QTRTD1"/>
</dbReference>
<accession>A0A2C9KGL2</accession>
<keyword evidence="4 5" id="KW-0862">Zinc</keyword>
<dbReference type="KEGG" id="bgt:106067111"/>
<name>A0A2C9KGL2_BIOGL</name>
<feature type="binding site" evidence="5">
    <location>
        <position position="392"/>
    </location>
    <ligand>
        <name>Zn(2+)</name>
        <dbReference type="ChEBI" id="CHEBI:29105"/>
    </ligand>
</feature>
<evidence type="ECO:0000313" key="8">
    <source>
        <dbReference type="Proteomes" id="UP000076420"/>
    </source>
</evidence>
<dbReference type="InterPro" id="IPR050852">
    <property type="entry name" value="Queuine_tRNA-ribosyltrfase"/>
</dbReference>
<dbReference type="STRING" id="6526.A0A2C9KGL2"/>
<evidence type="ECO:0000313" key="7">
    <source>
        <dbReference type="EnsemblMetazoa" id="BGLB019462-PA"/>
    </source>
</evidence>
<feature type="binding site" evidence="5">
    <location>
        <position position="387"/>
    </location>
    <ligand>
        <name>Zn(2+)</name>
        <dbReference type="ChEBI" id="CHEBI:29105"/>
    </ligand>
</feature>
<protein>
    <recommendedName>
        <fullName evidence="5">Queuine tRNA-ribosyltransferase accessory subunit 2</fullName>
    </recommendedName>
    <alternativeName>
        <fullName evidence="5">Queuine tRNA-ribosyltransferase domain-containing protein 1</fullName>
    </alternativeName>
</protein>